<feature type="coiled-coil region" evidence="5">
    <location>
        <begin position="291"/>
        <end position="339"/>
    </location>
</feature>
<evidence type="ECO:0000256" key="2">
    <source>
        <dbReference type="ARBA" id="ARBA00034617"/>
    </source>
</evidence>
<dbReference type="RefSeq" id="WP_188876431.1">
    <property type="nucleotide sequence ID" value="NZ_BMOQ01000001.1"/>
</dbReference>
<dbReference type="EMBL" id="BMOQ01000001">
    <property type="protein sequence ID" value="GGN06207.1"/>
    <property type="molecule type" value="Genomic_DNA"/>
</dbReference>
<dbReference type="InterPro" id="IPR027417">
    <property type="entry name" value="P-loop_NTPase"/>
</dbReference>
<dbReference type="PANTHER" id="PTHR42957:SF1">
    <property type="entry name" value="HELICASE MJ1565-RELATED"/>
    <property type="match status" value="1"/>
</dbReference>
<keyword evidence="9" id="KW-1185">Reference proteome</keyword>
<dbReference type="PANTHER" id="PTHR42957">
    <property type="entry name" value="HELICASE MJ1565-RELATED"/>
    <property type="match status" value="1"/>
</dbReference>
<dbReference type="Gene3D" id="3.40.50.300">
    <property type="entry name" value="P-loop containing nucleotide triphosphate hydrolases"/>
    <property type="match status" value="1"/>
</dbReference>
<dbReference type="GO" id="GO:0043139">
    <property type="term" value="F:5'-3' DNA helicase activity"/>
    <property type="evidence" value="ECO:0007669"/>
    <property type="project" value="UniProtKB-EC"/>
</dbReference>
<evidence type="ECO:0000259" key="7">
    <source>
        <dbReference type="Pfam" id="PF01935"/>
    </source>
</evidence>
<dbReference type="InterPro" id="IPR008571">
    <property type="entry name" value="HerA-like"/>
</dbReference>
<dbReference type="GO" id="GO:0043138">
    <property type="term" value="F:3'-5' DNA helicase activity"/>
    <property type="evidence" value="ECO:0007669"/>
    <property type="project" value="UniProtKB-EC"/>
</dbReference>
<organism evidence="8 9">
    <name type="scientific">Halarchaeum nitratireducens</name>
    <dbReference type="NCBI Taxonomy" id="489913"/>
    <lineage>
        <taxon>Archaea</taxon>
        <taxon>Methanobacteriati</taxon>
        <taxon>Methanobacteriota</taxon>
        <taxon>Stenosarchaea group</taxon>
        <taxon>Halobacteria</taxon>
        <taxon>Halobacteriales</taxon>
        <taxon>Halobacteriaceae</taxon>
    </lineage>
</organism>
<evidence type="ECO:0000256" key="4">
    <source>
        <dbReference type="ARBA" id="ARBA00048988"/>
    </source>
</evidence>
<evidence type="ECO:0000256" key="5">
    <source>
        <dbReference type="SAM" id="Coils"/>
    </source>
</evidence>
<evidence type="ECO:0000256" key="6">
    <source>
        <dbReference type="SAM" id="MobiDB-lite"/>
    </source>
</evidence>
<evidence type="ECO:0000313" key="9">
    <source>
        <dbReference type="Proteomes" id="UP000608850"/>
    </source>
</evidence>
<feature type="region of interest" description="Disordered" evidence="6">
    <location>
        <begin position="410"/>
        <end position="548"/>
    </location>
</feature>
<evidence type="ECO:0000313" key="8">
    <source>
        <dbReference type="EMBL" id="GGN06207.1"/>
    </source>
</evidence>
<dbReference type="OrthoDB" id="242625at2157"/>
<comment type="catalytic activity">
    <reaction evidence="3">
        <text>ATP + H2O = ADP + phosphate + H(+)</text>
        <dbReference type="Rhea" id="RHEA:13065"/>
        <dbReference type="ChEBI" id="CHEBI:15377"/>
        <dbReference type="ChEBI" id="CHEBI:15378"/>
        <dbReference type="ChEBI" id="CHEBI:30616"/>
        <dbReference type="ChEBI" id="CHEBI:43474"/>
        <dbReference type="ChEBI" id="CHEBI:456216"/>
        <dbReference type="EC" id="5.6.2.3"/>
    </reaction>
</comment>
<comment type="catalytic activity">
    <reaction evidence="4">
        <text>ATP + H2O = ADP + phosphate + H(+)</text>
        <dbReference type="Rhea" id="RHEA:13065"/>
        <dbReference type="ChEBI" id="CHEBI:15377"/>
        <dbReference type="ChEBI" id="CHEBI:15378"/>
        <dbReference type="ChEBI" id="CHEBI:30616"/>
        <dbReference type="ChEBI" id="CHEBI:43474"/>
        <dbReference type="ChEBI" id="CHEBI:456216"/>
        <dbReference type="EC" id="5.6.2.4"/>
    </reaction>
</comment>
<feature type="compositionally biased region" description="Low complexity" evidence="6">
    <location>
        <begin position="517"/>
        <end position="530"/>
    </location>
</feature>
<feature type="region of interest" description="Disordered" evidence="6">
    <location>
        <begin position="1"/>
        <end position="23"/>
    </location>
</feature>
<name>A0A830G7I8_9EURY</name>
<evidence type="ECO:0000256" key="1">
    <source>
        <dbReference type="ARBA" id="ARBA00007816"/>
    </source>
</evidence>
<dbReference type="AlphaFoldDB" id="A0A830G7I8"/>
<sequence length="648" mass="69733">MAPADDGVDERHLPVGETADGDSLRLPTEEVLTGRAFITGKSGSGKSNSVSVVIEELLERQYPVLVVDTDGEYYGLKEEYELLHAGADDGCDIQVSPEHAERLATIALEENVPVILDVSGFLDEAAADELVFETAKHLFAKEKKLKKPFLLVVEEVHEYIPEGAGMGETGRMLIKVGKRGRKHGLGVVGISQRPADVKKDFITQANWLVWHRLTWENDTKVVGRIVGSEYEAAVSDLDAGEAFVQADWTDAAVERVQFKRKRTFDAGATPGLDDFERPELKSVSDTLVEDLADIRDAEEQRQDRIAELERRVENREERIAELEAELDRARDVSAAARKLANAVAHGDPDRGPAGARTADGTTTDGDAAAQTTLDADASDEGETGTTGGGGTTTDDVAVLRERVAELEARLAAVGREDSPDAGDADDEAARTASGDTAVDGVGEDTGEEAGASVSDVEDQLTAPGTDDSGETTAETERDGEGRIEPTERIGDVLDRLQRSSERERASREHGHGRERPAGGAADGDASTGSADGEREAGATTVDEPGALLDASAVRTRLDAARRASRCNESTAEAVYERLSETSQSARALVDATGASMEAIHSLLVELRGRDLVVRDRERRYAFDERALRSLVDDPRAERGELGGQWRIE</sequence>
<gene>
    <name evidence="8" type="ORF">GCM10009021_01430</name>
</gene>
<feature type="region of interest" description="Disordered" evidence="6">
    <location>
        <begin position="341"/>
        <end position="395"/>
    </location>
</feature>
<dbReference type="Pfam" id="PF01935">
    <property type="entry name" value="DUF87"/>
    <property type="match status" value="1"/>
</dbReference>
<keyword evidence="5" id="KW-0175">Coiled coil</keyword>
<feature type="domain" description="Helicase HerA central" evidence="7">
    <location>
        <begin position="16"/>
        <end position="84"/>
    </location>
</feature>
<evidence type="ECO:0000256" key="3">
    <source>
        <dbReference type="ARBA" id="ARBA00048954"/>
    </source>
</evidence>
<comment type="similarity">
    <text evidence="1">Belongs to the HerA family.</text>
</comment>
<dbReference type="InterPro" id="IPR002789">
    <property type="entry name" value="HerA_central"/>
</dbReference>
<reference evidence="8 9" key="1">
    <citation type="journal article" date="2019" name="Int. J. Syst. Evol. Microbiol.">
        <title>The Global Catalogue of Microorganisms (GCM) 10K type strain sequencing project: providing services to taxonomists for standard genome sequencing and annotation.</title>
        <authorList>
            <consortium name="The Broad Institute Genomics Platform"/>
            <consortium name="The Broad Institute Genome Sequencing Center for Infectious Disease"/>
            <person name="Wu L."/>
            <person name="Ma J."/>
        </authorList>
    </citation>
    <scope>NUCLEOTIDE SEQUENCE [LARGE SCALE GENOMIC DNA]</scope>
    <source>
        <strain evidence="8 9">JCM 16331</strain>
    </source>
</reference>
<feature type="compositionally biased region" description="Basic and acidic residues" evidence="6">
    <location>
        <begin position="474"/>
        <end position="516"/>
    </location>
</feature>
<dbReference type="SUPFAM" id="SSF52540">
    <property type="entry name" value="P-loop containing nucleoside triphosphate hydrolases"/>
    <property type="match status" value="1"/>
</dbReference>
<accession>A0A830G7I8</accession>
<comment type="caution">
    <text evidence="8">The sequence shown here is derived from an EMBL/GenBank/DDBJ whole genome shotgun (WGS) entry which is preliminary data.</text>
</comment>
<feature type="compositionally biased region" description="Low complexity" evidence="6">
    <location>
        <begin position="353"/>
        <end position="375"/>
    </location>
</feature>
<protein>
    <recommendedName>
        <fullName evidence="7">Helicase HerA central domain-containing protein</fullName>
    </recommendedName>
</protein>
<proteinExistence type="inferred from homology"/>
<dbReference type="Proteomes" id="UP000608850">
    <property type="component" value="Unassembled WGS sequence"/>
</dbReference>
<comment type="catalytic activity">
    <reaction evidence="2">
        <text>Couples ATP hydrolysis with the unwinding of duplex DNA by translocating in the 3'-5' direction.</text>
        <dbReference type="EC" id="5.6.2.4"/>
    </reaction>
</comment>